<proteinExistence type="predicted"/>
<dbReference type="Pfam" id="PF09917">
    <property type="entry name" value="DUF2147"/>
    <property type="match status" value="1"/>
</dbReference>
<dbReference type="Gene3D" id="2.40.128.520">
    <property type="match status" value="1"/>
</dbReference>
<dbReference type="EMBL" id="QXFL01000005">
    <property type="protein sequence ID" value="RIV85099.1"/>
    <property type="molecule type" value="Genomic_DNA"/>
</dbReference>
<dbReference type="PANTHER" id="PTHR36919">
    <property type="entry name" value="BLR1215 PROTEIN"/>
    <property type="match status" value="1"/>
</dbReference>
<feature type="domain" description="DUF2147" evidence="2">
    <location>
        <begin position="50"/>
        <end position="150"/>
    </location>
</feature>
<gene>
    <name evidence="3" type="ORF">D2V07_12495</name>
</gene>
<evidence type="ECO:0000256" key="1">
    <source>
        <dbReference type="SAM" id="SignalP"/>
    </source>
</evidence>
<accession>A0A418NQL7</accession>
<dbReference type="InterPro" id="IPR019223">
    <property type="entry name" value="DUF2147"/>
</dbReference>
<dbReference type="PANTHER" id="PTHR36919:SF2">
    <property type="entry name" value="BLL6627 PROTEIN"/>
    <property type="match status" value="1"/>
</dbReference>
<organism evidence="3 4">
    <name type="scientific">Aurantiacibacter zhengii</name>
    <dbReference type="NCBI Taxonomy" id="2307003"/>
    <lineage>
        <taxon>Bacteria</taxon>
        <taxon>Pseudomonadati</taxon>
        <taxon>Pseudomonadota</taxon>
        <taxon>Alphaproteobacteria</taxon>
        <taxon>Sphingomonadales</taxon>
        <taxon>Erythrobacteraceae</taxon>
        <taxon>Aurantiacibacter</taxon>
    </lineage>
</organism>
<comment type="caution">
    <text evidence="3">The sequence shown here is derived from an EMBL/GenBank/DDBJ whole genome shotgun (WGS) entry which is preliminary data.</text>
</comment>
<keyword evidence="4" id="KW-1185">Reference proteome</keyword>
<name>A0A418NQL7_9SPHN</name>
<reference evidence="3 4" key="1">
    <citation type="submission" date="2018-08" db="EMBL/GenBank/DDBJ databases">
        <title>Erythrobacter zhengii sp.nov., a bacterium isolated from deep-sea sediment.</title>
        <authorList>
            <person name="Fang C."/>
            <person name="Wu Y.-H."/>
            <person name="Sun C."/>
            <person name="Wang H."/>
            <person name="Cheng H."/>
            <person name="Meng F.-X."/>
            <person name="Wang C.-S."/>
            <person name="Xu X.-W."/>
        </authorList>
    </citation>
    <scope>NUCLEOTIDE SEQUENCE [LARGE SCALE GENOMIC DNA]</scope>
    <source>
        <strain evidence="3 4">V18</strain>
    </source>
</reference>
<dbReference type="AlphaFoldDB" id="A0A418NQL7"/>
<protein>
    <submittedName>
        <fullName evidence="3">DUF2147 domain-containing protein</fullName>
    </submittedName>
</protein>
<evidence type="ECO:0000313" key="4">
    <source>
        <dbReference type="Proteomes" id="UP000286576"/>
    </source>
</evidence>
<evidence type="ECO:0000259" key="2">
    <source>
        <dbReference type="Pfam" id="PF09917"/>
    </source>
</evidence>
<feature type="signal peptide" evidence="1">
    <location>
        <begin position="1"/>
        <end position="37"/>
    </location>
</feature>
<evidence type="ECO:0000313" key="3">
    <source>
        <dbReference type="EMBL" id="RIV85099.1"/>
    </source>
</evidence>
<feature type="chain" id="PRO_5019374064" evidence="1">
    <location>
        <begin position="38"/>
        <end position="154"/>
    </location>
</feature>
<keyword evidence="1" id="KW-0732">Signal</keyword>
<sequence length="154" mass="16983">MSHSRRSCVLVSMTLKKLAPFAAPFAAIALFATPAAAQSNIDGTYVDSGGYTEITVGPCGSARCGEITRIIKNKPGESNRDRHNDDPALRDRPILGITILQNLRWDDGAWRGEVYNPEDGDTYRTEVRRRANGSLEVKGCVTLFCRTRVWPEAN</sequence>
<dbReference type="Proteomes" id="UP000286576">
    <property type="component" value="Unassembled WGS sequence"/>
</dbReference>